<gene>
    <name evidence="2" type="ORF">T11_13230</name>
</gene>
<organism evidence="2 3">
    <name type="scientific">Trichinella zimbabwensis</name>
    <dbReference type="NCBI Taxonomy" id="268475"/>
    <lineage>
        <taxon>Eukaryota</taxon>
        <taxon>Metazoa</taxon>
        <taxon>Ecdysozoa</taxon>
        <taxon>Nematoda</taxon>
        <taxon>Enoplea</taxon>
        <taxon>Dorylaimia</taxon>
        <taxon>Trichinellida</taxon>
        <taxon>Trichinellidae</taxon>
        <taxon>Trichinella</taxon>
    </lineage>
</organism>
<reference evidence="2 3" key="1">
    <citation type="submission" date="2015-01" db="EMBL/GenBank/DDBJ databases">
        <title>Evolution of Trichinella species and genotypes.</title>
        <authorList>
            <person name="Korhonen P.K."/>
            <person name="Edoardo P."/>
            <person name="Giuseppe L.R."/>
            <person name="Gasser R.B."/>
        </authorList>
    </citation>
    <scope>NUCLEOTIDE SEQUENCE [LARGE SCALE GENOMIC DNA]</scope>
    <source>
        <strain evidence="2">ISS1029</strain>
    </source>
</reference>
<keyword evidence="3" id="KW-1185">Reference proteome</keyword>
<feature type="compositionally biased region" description="Basic and acidic residues" evidence="1">
    <location>
        <begin position="29"/>
        <end position="46"/>
    </location>
</feature>
<proteinExistence type="predicted"/>
<dbReference type="AlphaFoldDB" id="A0A0V1G872"/>
<evidence type="ECO:0000256" key="1">
    <source>
        <dbReference type="SAM" id="MobiDB-lite"/>
    </source>
</evidence>
<dbReference type="Proteomes" id="UP000055024">
    <property type="component" value="Unassembled WGS sequence"/>
</dbReference>
<feature type="region of interest" description="Disordered" evidence="1">
    <location>
        <begin position="1"/>
        <end position="46"/>
    </location>
</feature>
<protein>
    <submittedName>
        <fullName evidence="2">Uncharacterized protein</fullName>
    </submittedName>
</protein>
<evidence type="ECO:0000313" key="3">
    <source>
        <dbReference type="Proteomes" id="UP000055024"/>
    </source>
</evidence>
<evidence type="ECO:0000313" key="2">
    <source>
        <dbReference type="EMBL" id="KRY94417.1"/>
    </source>
</evidence>
<dbReference type="EMBL" id="JYDP01005068">
    <property type="protein sequence ID" value="KRY94417.1"/>
    <property type="molecule type" value="Genomic_DNA"/>
</dbReference>
<name>A0A0V1G872_9BILA</name>
<sequence>MDHSETTPPGDLFHSQPPNADTISYARPPMEKLEKVPKELKGSTTL</sequence>
<comment type="caution">
    <text evidence="2">The sequence shown here is derived from an EMBL/GenBank/DDBJ whole genome shotgun (WGS) entry which is preliminary data.</text>
</comment>
<accession>A0A0V1G872</accession>